<dbReference type="PANTHER" id="PTHR33558:SF1">
    <property type="entry name" value="GLUTAREDOXIN-LIKE PROTEIN C5ORF63 HOMOLOG"/>
    <property type="match status" value="1"/>
</dbReference>
<feature type="chain" id="PRO_5040856874" description="Glutaredoxin-like protein" evidence="2">
    <location>
        <begin position="18"/>
        <end position="149"/>
    </location>
</feature>
<keyword evidence="4" id="KW-1185">Reference proteome</keyword>
<proteinExistence type="inferred from homology"/>
<evidence type="ECO:0000256" key="1">
    <source>
        <dbReference type="RuleBase" id="RU363082"/>
    </source>
</evidence>
<dbReference type="EMBL" id="BRXX01000152">
    <property type="protein sequence ID" value="GMH94224.1"/>
    <property type="molecule type" value="Genomic_DNA"/>
</dbReference>
<dbReference type="Gene3D" id="3.40.30.10">
    <property type="entry name" value="Glutaredoxin"/>
    <property type="match status" value="1"/>
</dbReference>
<comment type="caution">
    <text evidence="3">The sequence shown here is derived from an EMBL/GenBank/DDBJ whole genome shotgun (WGS) entry which is preliminary data.</text>
</comment>
<sequence length="149" mass="16739">MMVRAMMLTGMLRASSAFTMSTARSFPALTTTKRSMSVSGEIWEGGSEDLPKLTLYTKYGCTLCDKVVDELRSVKEETGIDFGLDGVDITDNFQVFDRYKYDIPVVHYGDEYWFKHRSPDREVLEKVLGGGAFEPIGEQPDSSDAKNKK</sequence>
<organism evidence="3 4">
    <name type="scientific">Triparma verrucosa</name>
    <dbReference type="NCBI Taxonomy" id="1606542"/>
    <lineage>
        <taxon>Eukaryota</taxon>
        <taxon>Sar</taxon>
        <taxon>Stramenopiles</taxon>
        <taxon>Ochrophyta</taxon>
        <taxon>Bolidophyceae</taxon>
        <taxon>Parmales</taxon>
        <taxon>Triparmaceae</taxon>
        <taxon>Triparma</taxon>
    </lineage>
</organism>
<reference evidence="4" key="1">
    <citation type="journal article" date="2023" name="Commun. Biol.">
        <title>Genome analysis of Parmales, the sister group of diatoms, reveals the evolutionary specialization of diatoms from phago-mixotrophs to photoautotrophs.</title>
        <authorList>
            <person name="Ban H."/>
            <person name="Sato S."/>
            <person name="Yoshikawa S."/>
            <person name="Yamada K."/>
            <person name="Nakamura Y."/>
            <person name="Ichinomiya M."/>
            <person name="Sato N."/>
            <person name="Blanc-Mathieu R."/>
            <person name="Endo H."/>
            <person name="Kuwata A."/>
            <person name="Ogata H."/>
        </authorList>
    </citation>
    <scope>NUCLEOTIDE SEQUENCE [LARGE SCALE GENOMIC DNA]</scope>
    <source>
        <strain evidence="4">NIES 3699</strain>
    </source>
</reference>
<dbReference type="PANTHER" id="PTHR33558">
    <property type="entry name" value="GLUTAREDOXIN-LIKE PROTEIN C5ORF63 HOMOLOG"/>
    <property type="match status" value="1"/>
</dbReference>
<keyword evidence="1" id="KW-0249">Electron transport</keyword>
<keyword evidence="1" id="KW-0813">Transport</keyword>
<keyword evidence="2" id="KW-0732">Signal</keyword>
<gene>
    <name evidence="3" type="ORF">TrVE_jg1268</name>
</gene>
<name>A0A9W7BV63_9STRA</name>
<dbReference type="AlphaFoldDB" id="A0A9W7BV63"/>
<evidence type="ECO:0000313" key="4">
    <source>
        <dbReference type="Proteomes" id="UP001165160"/>
    </source>
</evidence>
<evidence type="ECO:0000313" key="3">
    <source>
        <dbReference type="EMBL" id="GMH94224.1"/>
    </source>
</evidence>
<protein>
    <recommendedName>
        <fullName evidence="1">Glutaredoxin-like protein</fullName>
    </recommendedName>
</protein>
<comment type="similarity">
    <text evidence="1">Belongs to the glutaredoxin family.</text>
</comment>
<evidence type="ECO:0000256" key="2">
    <source>
        <dbReference type="SAM" id="SignalP"/>
    </source>
</evidence>
<dbReference type="Pfam" id="PF05768">
    <property type="entry name" value="Glrx-like"/>
    <property type="match status" value="1"/>
</dbReference>
<dbReference type="Proteomes" id="UP001165160">
    <property type="component" value="Unassembled WGS sequence"/>
</dbReference>
<dbReference type="InterPro" id="IPR036249">
    <property type="entry name" value="Thioredoxin-like_sf"/>
</dbReference>
<feature type="signal peptide" evidence="2">
    <location>
        <begin position="1"/>
        <end position="17"/>
    </location>
</feature>
<dbReference type="SUPFAM" id="SSF52833">
    <property type="entry name" value="Thioredoxin-like"/>
    <property type="match status" value="1"/>
</dbReference>
<dbReference type="InterPro" id="IPR008554">
    <property type="entry name" value="Glutaredoxin-like"/>
</dbReference>
<accession>A0A9W7BV63</accession>
<dbReference type="InterPro" id="IPR052565">
    <property type="entry name" value="Glutaredoxin-like_YDR286C"/>
</dbReference>